<dbReference type="GO" id="GO:0003983">
    <property type="term" value="F:UTP:glucose-1-phosphate uridylyltransferase activity"/>
    <property type="evidence" value="ECO:0007669"/>
    <property type="project" value="UniProtKB-EC"/>
</dbReference>
<dbReference type="Proteomes" id="UP000006729">
    <property type="component" value="Chromosome 4"/>
</dbReference>
<dbReference type="Gene3D" id="3.90.550.10">
    <property type="entry name" value="Spore Coat Polysaccharide Biosynthesis Protein SpsA, Chain A"/>
    <property type="match status" value="1"/>
</dbReference>
<evidence type="ECO:0000256" key="2">
    <source>
        <dbReference type="ARBA" id="ARBA00012415"/>
    </source>
</evidence>
<reference evidence="6 7" key="1">
    <citation type="journal article" date="2006" name="Science">
        <title>The genome of black cottonwood, Populus trichocarpa (Torr. &amp; Gray).</title>
        <authorList>
            <person name="Tuskan G.A."/>
            <person name="Difazio S."/>
            <person name="Jansson S."/>
            <person name="Bohlmann J."/>
            <person name="Grigoriev I."/>
            <person name="Hellsten U."/>
            <person name="Putnam N."/>
            <person name="Ralph S."/>
            <person name="Rombauts S."/>
            <person name="Salamov A."/>
            <person name="Schein J."/>
            <person name="Sterck L."/>
            <person name="Aerts A."/>
            <person name="Bhalerao R.R."/>
            <person name="Bhalerao R.P."/>
            <person name="Blaudez D."/>
            <person name="Boerjan W."/>
            <person name="Brun A."/>
            <person name="Brunner A."/>
            <person name="Busov V."/>
            <person name="Campbell M."/>
            <person name="Carlson J."/>
            <person name="Chalot M."/>
            <person name="Chapman J."/>
            <person name="Chen G.L."/>
            <person name="Cooper D."/>
            <person name="Coutinho P.M."/>
            <person name="Couturier J."/>
            <person name="Covert S."/>
            <person name="Cronk Q."/>
            <person name="Cunningham R."/>
            <person name="Davis J."/>
            <person name="Degroeve S."/>
            <person name="Dejardin A."/>
            <person name="Depamphilis C."/>
            <person name="Detter J."/>
            <person name="Dirks B."/>
            <person name="Dubchak I."/>
            <person name="Duplessis S."/>
            <person name="Ehlting J."/>
            <person name="Ellis B."/>
            <person name="Gendler K."/>
            <person name="Goodstein D."/>
            <person name="Gribskov M."/>
            <person name="Grimwood J."/>
            <person name="Groover A."/>
            <person name="Gunter L."/>
            <person name="Hamberger B."/>
            <person name="Heinze B."/>
            <person name="Helariutta Y."/>
            <person name="Henrissat B."/>
            <person name="Holligan D."/>
            <person name="Holt R."/>
            <person name="Huang W."/>
            <person name="Islam-Faridi N."/>
            <person name="Jones S."/>
            <person name="Jones-Rhoades M."/>
            <person name="Jorgensen R."/>
            <person name="Joshi C."/>
            <person name="Kangasjarvi J."/>
            <person name="Karlsson J."/>
            <person name="Kelleher C."/>
            <person name="Kirkpatrick R."/>
            <person name="Kirst M."/>
            <person name="Kohler A."/>
            <person name="Kalluri U."/>
            <person name="Larimer F."/>
            <person name="Leebens-Mack J."/>
            <person name="Leple J.C."/>
            <person name="Locascio P."/>
            <person name="Lou Y."/>
            <person name="Lucas S."/>
            <person name="Martin F."/>
            <person name="Montanini B."/>
            <person name="Napoli C."/>
            <person name="Nelson D.R."/>
            <person name="Nelson C."/>
            <person name="Nieminen K."/>
            <person name="Nilsson O."/>
            <person name="Pereda V."/>
            <person name="Peter G."/>
            <person name="Philippe R."/>
            <person name="Pilate G."/>
            <person name="Poliakov A."/>
            <person name="Razumovskaya J."/>
            <person name="Richardson P."/>
            <person name="Rinaldi C."/>
            <person name="Ritland K."/>
            <person name="Rouze P."/>
            <person name="Ryaboy D."/>
            <person name="Schmutz J."/>
            <person name="Schrader J."/>
            <person name="Segerman B."/>
            <person name="Shin H."/>
            <person name="Siddiqui A."/>
            <person name="Sterky F."/>
            <person name="Terry A."/>
            <person name="Tsai C.J."/>
            <person name="Uberbacher E."/>
            <person name="Unneberg P."/>
            <person name="Vahala J."/>
            <person name="Wall K."/>
            <person name="Wessler S."/>
            <person name="Yang G."/>
            <person name="Yin T."/>
            <person name="Douglas C."/>
            <person name="Marra M."/>
            <person name="Sandberg G."/>
            <person name="Van de Peer Y."/>
            <person name="Rokhsar D."/>
        </authorList>
    </citation>
    <scope>NUCLEOTIDE SEQUENCE [LARGE SCALE GENOMIC DNA]</scope>
    <source>
        <strain evidence="7">cv. Nisqually</strain>
    </source>
</reference>
<evidence type="ECO:0000256" key="3">
    <source>
        <dbReference type="ARBA" id="ARBA00022679"/>
    </source>
</evidence>
<keyword evidence="3" id="KW-0808">Transferase</keyword>
<dbReference type="GO" id="GO:0006011">
    <property type="term" value="P:UDP-alpha-D-glucose metabolic process"/>
    <property type="evidence" value="ECO:0007669"/>
    <property type="project" value="InterPro"/>
</dbReference>
<dbReference type="AlphaFoldDB" id="A0A3N7EZM3"/>
<dbReference type="InterPro" id="IPR016267">
    <property type="entry name" value="UDPGP_trans"/>
</dbReference>
<comment type="similarity">
    <text evidence="1">Belongs to the UDPGP type 1 family.</text>
</comment>
<dbReference type="EC" id="2.7.7.9" evidence="2"/>
<dbReference type="Pfam" id="PF01704">
    <property type="entry name" value="UDPGP"/>
    <property type="match status" value="1"/>
</dbReference>
<keyword evidence="7" id="KW-1185">Reference proteome</keyword>
<name>A0A3N7EZM3_POPTR</name>
<organism evidence="6 7">
    <name type="scientific">Populus trichocarpa</name>
    <name type="common">Western balsam poplar</name>
    <name type="synonym">Populus balsamifera subsp. trichocarpa</name>
    <dbReference type="NCBI Taxonomy" id="3694"/>
    <lineage>
        <taxon>Eukaryota</taxon>
        <taxon>Viridiplantae</taxon>
        <taxon>Streptophyta</taxon>
        <taxon>Embryophyta</taxon>
        <taxon>Tracheophyta</taxon>
        <taxon>Spermatophyta</taxon>
        <taxon>Magnoliopsida</taxon>
        <taxon>eudicotyledons</taxon>
        <taxon>Gunneridae</taxon>
        <taxon>Pentapetalae</taxon>
        <taxon>rosids</taxon>
        <taxon>fabids</taxon>
        <taxon>Malpighiales</taxon>
        <taxon>Salicaceae</taxon>
        <taxon>Saliceae</taxon>
        <taxon>Populus</taxon>
    </lineage>
</organism>
<protein>
    <recommendedName>
        <fullName evidence="2">UTP--glucose-1-phosphate uridylyltransferase</fullName>
        <ecNumber evidence="2">2.7.7.9</ecNumber>
    </recommendedName>
</protein>
<keyword evidence="4" id="KW-0548">Nucleotidyltransferase</keyword>
<proteinExistence type="inferred from homology"/>
<evidence type="ECO:0000256" key="4">
    <source>
        <dbReference type="ARBA" id="ARBA00022695"/>
    </source>
</evidence>
<dbReference type="InParanoid" id="A0A3N7EZM3"/>
<evidence type="ECO:0000313" key="7">
    <source>
        <dbReference type="Proteomes" id="UP000006729"/>
    </source>
</evidence>
<dbReference type="STRING" id="3694.A0A3N7EZM3"/>
<dbReference type="InterPro" id="IPR029044">
    <property type="entry name" value="Nucleotide-diphossugar_trans"/>
</dbReference>
<sequence length="86" mass="9602">MYSIEVNGTSGEEVNEFTPIEKFKIFNKNNLWVNLKAIKRLVEADALKMEIILNPKDVDGVEFLQLETAAGAAVRFIDHAIGINVP</sequence>
<dbReference type="PANTHER" id="PTHR43511">
    <property type="match status" value="1"/>
</dbReference>
<dbReference type="SUPFAM" id="SSF53448">
    <property type="entry name" value="Nucleotide-diphospho-sugar transferases"/>
    <property type="match status" value="1"/>
</dbReference>
<comment type="catalytic activity">
    <reaction evidence="5">
        <text>alpha-D-glucose 1-phosphate + UTP + H(+) = UDP-alpha-D-glucose + diphosphate</text>
        <dbReference type="Rhea" id="RHEA:19889"/>
        <dbReference type="ChEBI" id="CHEBI:15378"/>
        <dbReference type="ChEBI" id="CHEBI:33019"/>
        <dbReference type="ChEBI" id="CHEBI:46398"/>
        <dbReference type="ChEBI" id="CHEBI:58601"/>
        <dbReference type="ChEBI" id="CHEBI:58885"/>
        <dbReference type="EC" id="2.7.7.9"/>
    </reaction>
</comment>
<evidence type="ECO:0000256" key="1">
    <source>
        <dbReference type="ARBA" id="ARBA00010401"/>
    </source>
</evidence>
<evidence type="ECO:0000313" key="6">
    <source>
        <dbReference type="EMBL" id="RQO89050.1"/>
    </source>
</evidence>
<evidence type="ECO:0000256" key="5">
    <source>
        <dbReference type="ARBA" id="ARBA00048128"/>
    </source>
</evidence>
<dbReference type="InterPro" id="IPR002618">
    <property type="entry name" value="UDPGP_fam"/>
</dbReference>
<accession>A0A3N7EZM3</accession>
<dbReference type="EMBL" id="CM009293">
    <property type="protein sequence ID" value="RQO89050.1"/>
    <property type="molecule type" value="Genomic_DNA"/>
</dbReference>
<gene>
    <name evidence="6" type="ORF">POPTR_004G074601</name>
</gene>